<proteinExistence type="predicted"/>
<evidence type="ECO:0000313" key="2">
    <source>
        <dbReference type="EMBL" id="TQR19007.1"/>
    </source>
</evidence>
<comment type="caution">
    <text evidence="2">The sequence shown here is derived from an EMBL/GenBank/DDBJ whole genome shotgun (WGS) entry which is preliminary data.</text>
</comment>
<evidence type="ECO:0000256" key="1">
    <source>
        <dbReference type="SAM" id="Phobius"/>
    </source>
</evidence>
<keyword evidence="1" id="KW-1133">Transmembrane helix</keyword>
<gene>
    <name evidence="2" type="ORF">FG384_14385</name>
</gene>
<evidence type="ECO:0000313" key="3">
    <source>
        <dbReference type="Proteomes" id="UP000316626"/>
    </source>
</evidence>
<dbReference type="Proteomes" id="UP000316626">
    <property type="component" value="Unassembled WGS sequence"/>
</dbReference>
<accession>A0A544TNK6</accession>
<dbReference type="RefSeq" id="WP_142643303.1">
    <property type="nucleotide sequence ID" value="NZ_VDGI01000017.1"/>
</dbReference>
<name>A0A544TNK6_9BACI</name>
<keyword evidence="1" id="KW-0812">Transmembrane</keyword>
<protein>
    <submittedName>
        <fullName evidence="2">Uncharacterized protein</fullName>
    </submittedName>
</protein>
<organism evidence="2 3">
    <name type="scientific">Psychrobacillus vulpis</name>
    <dbReference type="NCBI Taxonomy" id="2325572"/>
    <lineage>
        <taxon>Bacteria</taxon>
        <taxon>Bacillati</taxon>
        <taxon>Bacillota</taxon>
        <taxon>Bacilli</taxon>
        <taxon>Bacillales</taxon>
        <taxon>Bacillaceae</taxon>
        <taxon>Psychrobacillus</taxon>
    </lineage>
</organism>
<dbReference type="AlphaFoldDB" id="A0A544TNK6"/>
<keyword evidence="1" id="KW-0472">Membrane</keyword>
<keyword evidence="3" id="KW-1185">Reference proteome</keyword>
<reference evidence="2 3" key="1">
    <citation type="submission" date="2019-06" db="EMBL/GenBank/DDBJ databases">
        <title>Psychrobacillus vulpis sp. nov., a new species isolated from feces of a red fox that inhabits in The Tablas de Daimiel Natural Park, Albacete, Spain.</title>
        <authorList>
            <person name="Rodriguez M."/>
            <person name="Reina J.C."/>
            <person name="Bejar V."/>
            <person name="Llamas I."/>
        </authorList>
    </citation>
    <scope>NUCLEOTIDE SEQUENCE [LARGE SCALE GENOMIC DNA]</scope>
    <source>
        <strain evidence="2 3">Z8</strain>
    </source>
</reference>
<feature type="transmembrane region" description="Helical" evidence="1">
    <location>
        <begin position="32"/>
        <end position="50"/>
    </location>
</feature>
<sequence>MLFSIAILLIVTVILLFEIPNLSKKNYTKDIWAFSILLLIGTSLSIALAFQVKIPNPLDMITFVLQPLSDLIMKPLK</sequence>
<dbReference type="EMBL" id="VDGI01000017">
    <property type="protein sequence ID" value="TQR19007.1"/>
    <property type="molecule type" value="Genomic_DNA"/>
</dbReference>